<gene>
    <name evidence="2" type="ORF">EZS27_012618</name>
</gene>
<evidence type="ECO:0000313" key="2">
    <source>
        <dbReference type="EMBL" id="KAA6339452.1"/>
    </source>
</evidence>
<feature type="compositionally biased region" description="Basic and acidic residues" evidence="1">
    <location>
        <begin position="17"/>
        <end position="31"/>
    </location>
</feature>
<dbReference type="EMBL" id="SNRY01000535">
    <property type="protein sequence ID" value="KAA6339452.1"/>
    <property type="molecule type" value="Genomic_DNA"/>
</dbReference>
<sequence length="40" mass="4773">MHLVNTCLYIILAGEKQSKKHDYEDSKEGKKQQNPIRYYC</sequence>
<reference evidence="2" key="1">
    <citation type="submission" date="2019-03" db="EMBL/GenBank/DDBJ databases">
        <title>Single cell metagenomics reveals metabolic interactions within the superorganism composed of flagellate Streblomastix strix and complex community of Bacteroidetes bacteria on its surface.</title>
        <authorList>
            <person name="Treitli S.C."/>
            <person name="Kolisko M."/>
            <person name="Husnik F."/>
            <person name="Keeling P."/>
            <person name="Hampl V."/>
        </authorList>
    </citation>
    <scope>NUCLEOTIDE SEQUENCE</scope>
    <source>
        <strain evidence="2">STM</strain>
    </source>
</reference>
<name>A0A5J4S181_9ZZZZ</name>
<proteinExistence type="predicted"/>
<comment type="caution">
    <text evidence="2">The sequence shown here is derived from an EMBL/GenBank/DDBJ whole genome shotgun (WGS) entry which is preliminary data.</text>
</comment>
<feature type="region of interest" description="Disordered" evidence="1">
    <location>
        <begin position="17"/>
        <end position="40"/>
    </location>
</feature>
<protein>
    <submittedName>
        <fullName evidence="2">Uncharacterized protein</fullName>
    </submittedName>
</protein>
<organism evidence="2">
    <name type="scientific">termite gut metagenome</name>
    <dbReference type="NCBI Taxonomy" id="433724"/>
    <lineage>
        <taxon>unclassified sequences</taxon>
        <taxon>metagenomes</taxon>
        <taxon>organismal metagenomes</taxon>
    </lineage>
</organism>
<dbReference type="AlphaFoldDB" id="A0A5J4S181"/>
<evidence type="ECO:0000256" key="1">
    <source>
        <dbReference type="SAM" id="MobiDB-lite"/>
    </source>
</evidence>
<accession>A0A5J4S181</accession>